<dbReference type="CDD" id="cd00156">
    <property type="entry name" value="REC"/>
    <property type="match status" value="1"/>
</dbReference>
<sequence>MDDLRVNDGLPRPTASRPLLGLTVLVVEDSRFACDAVRLLCIRSGARIRRADCLKSARRHLEVYRPSVIIVDMGLPDGSGADLLAELKDAKPRVSVILATSGDPFAAECAIAAGADGFLEKPINSVGLFQQTILSHLPPERRPRVPRSVPDERIKPDPIAYRDDIAHAVEVLGEEQTGQTLDYVSRFLSGVAHSAGDAPLADAADRLFQARVSGVPVSKALTQVSGLLHDRLEEKIAI</sequence>
<keyword evidence="1 2" id="KW-0597">Phosphoprotein</keyword>
<dbReference type="OrthoDB" id="7831674at2"/>
<dbReference type="PROSITE" id="PS50110">
    <property type="entry name" value="RESPONSE_REGULATORY"/>
    <property type="match status" value="1"/>
</dbReference>
<reference evidence="4 5" key="1">
    <citation type="submission" date="2016-10" db="EMBL/GenBank/DDBJ databases">
        <authorList>
            <person name="de Groot N.N."/>
        </authorList>
    </citation>
    <scope>NUCLEOTIDE SEQUENCE [LARGE SCALE GENOMIC DNA]</scope>
    <source>
        <strain evidence="4 5">DSM 26915</strain>
    </source>
</reference>
<dbReference type="AlphaFoldDB" id="A0A1H6BWT0"/>
<feature type="modified residue" description="4-aspartylphosphate" evidence="2">
    <location>
        <position position="72"/>
    </location>
</feature>
<proteinExistence type="predicted"/>
<dbReference type="InterPro" id="IPR011006">
    <property type="entry name" value="CheY-like_superfamily"/>
</dbReference>
<evidence type="ECO:0000313" key="4">
    <source>
        <dbReference type="EMBL" id="SEG65140.1"/>
    </source>
</evidence>
<dbReference type="RefSeq" id="WP_103911933.1">
    <property type="nucleotide sequence ID" value="NZ_FNUZ01000010.1"/>
</dbReference>
<dbReference type="PANTHER" id="PTHR44591">
    <property type="entry name" value="STRESS RESPONSE REGULATOR PROTEIN 1"/>
    <property type="match status" value="1"/>
</dbReference>
<keyword evidence="5" id="KW-1185">Reference proteome</keyword>
<protein>
    <submittedName>
        <fullName evidence="4">Response regulator receiver domain-containing protein</fullName>
    </submittedName>
</protein>
<organism evidence="4 5">
    <name type="scientific">Thalassococcus halodurans</name>
    <dbReference type="NCBI Taxonomy" id="373675"/>
    <lineage>
        <taxon>Bacteria</taxon>
        <taxon>Pseudomonadati</taxon>
        <taxon>Pseudomonadota</taxon>
        <taxon>Alphaproteobacteria</taxon>
        <taxon>Rhodobacterales</taxon>
        <taxon>Roseobacteraceae</taxon>
        <taxon>Thalassococcus</taxon>
    </lineage>
</organism>
<accession>A0A1H6BWT0</accession>
<gene>
    <name evidence="4" type="ORF">SAMN04488045_3839</name>
</gene>
<dbReference type="Pfam" id="PF00072">
    <property type="entry name" value="Response_reg"/>
    <property type="match status" value="1"/>
</dbReference>
<evidence type="ECO:0000313" key="5">
    <source>
        <dbReference type="Proteomes" id="UP000236752"/>
    </source>
</evidence>
<dbReference type="GO" id="GO:0000160">
    <property type="term" value="P:phosphorelay signal transduction system"/>
    <property type="evidence" value="ECO:0007669"/>
    <property type="project" value="InterPro"/>
</dbReference>
<evidence type="ECO:0000256" key="2">
    <source>
        <dbReference type="PROSITE-ProRule" id="PRU00169"/>
    </source>
</evidence>
<dbReference type="PANTHER" id="PTHR44591:SF3">
    <property type="entry name" value="RESPONSE REGULATORY DOMAIN-CONTAINING PROTEIN"/>
    <property type="match status" value="1"/>
</dbReference>
<feature type="domain" description="Response regulatory" evidence="3">
    <location>
        <begin position="23"/>
        <end position="136"/>
    </location>
</feature>
<evidence type="ECO:0000259" key="3">
    <source>
        <dbReference type="PROSITE" id="PS50110"/>
    </source>
</evidence>
<dbReference type="InterPro" id="IPR050595">
    <property type="entry name" value="Bact_response_regulator"/>
</dbReference>
<dbReference type="Proteomes" id="UP000236752">
    <property type="component" value="Unassembled WGS sequence"/>
</dbReference>
<dbReference type="Gene3D" id="3.40.50.2300">
    <property type="match status" value="1"/>
</dbReference>
<dbReference type="EMBL" id="FNUZ01000010">
    <property type="protein sequence ID" value="SEG65140.1"/>
    <property type="molecule type" value="Genomic_DNA"/>
</dbReference>
<dbReference type="SUPFAM" id="SSF52172">
    <property type="entry name" value="CheY-like"/>
    <property type="match status" value="1"/>
</dbReference>
<dbReference type="SMART" id="SM00448">
    <property type="entry name" value="REC"/>
    <property type="match status" value="1"/>
</dbReference>
<name>A0A1H6BWT0_9RHOB</name>
<evidence type="ECO:0000256" key="1">
    <source>
        <dbReference type="ARBA" id="ARBA00022553"/>
    </source>
</evidence>
<dbReference type="InterPro" id="IPR001789">
    <property type="entry name" value="Sig_transdc_resp-reg_receiver"/>
</dbReference>